<dbReference type="OrthoDB" id="3034442at2759"/>
<dbReference type="InParanoid" id="A0A0C2WST0"/>
<dbReference type="Proteomes" id="UP000054549">
    <property type="component" value="Unassembled WGS sequence"/>
</dbReference>
<dbReference type="STRING" id="946122.A0A0C2WST0"/>
<evidence type="ECO:0000259" key="1">
    <source>
        <dbReference type="PROSITE" id="PS50181"/>
    </source>
</evidence>
<dbReference type="SUPFAM" id="SSF81383">
    <property type="entry name" value="F-box domain"/>
    <property type="match status" value="1"/>
</dbReference>
<dbReference type="Pfam" id="PF12937">
    <property type="entry name" value="F-box-like"/>
    <property type="match status" value="1"/>
</dbReference>
<dbReference type="EMBL" id="KN818309">
    <property type="protein sequence ID" value="KIL59806.1"/>
    <property type="molecule type" value="Genomic_DNA"/>
</dbReference>
<evidence type="ECO:0000313" key="2">
    <source>
        <dbReference type="EMBL" id="KIL59806.1"/>
    </source>
</evidence>
<dbReference type="Gene3D" id="1.20.1280.50">
    <property type="match status" value="1"/>
</dbReference>
<organism evidence="2 3">
    <name type="scientific">Amanita muscaria (strain Koide BX008)</name>
    <dbReference type="NCBI Taxonomy" id="946122"/>
    <lineage>
        <taxon>Eukaryota</taxon>
        <taxon>Fungi</taxon>
        <taxon>Dikarya</taxon>
        <taxon>Basidiomycota</taxon>
        <taxon>Agaricomycotina</taxon>
        <taxon>Agaricomycetes</taxon>
        <taxon>Agaricomycetidae</taxon>
        <taxon>Agaricales</taxon>
        <taxon>Pluteineae</taxon>
        <taxon>Amanitaceae</taxon>
        <taxon>Amanita</taxon>
    </lineage>
</organism>
<dbReference type="InterPro" id="IPR036047">
    <property type="entry name" value="F-box-like_dom_sf"/>
</dbReference>
<reference evidence="2 3" key="1">
    <citation type="submission" date="2014-04" db="EMBL/GenBank/DDBJ databases">
        <title>Evolutionary Origins and Diversification of the Mycorrhizal Mutualists.</title>
        <authorList>
            <consortium name="DOE Joint Genome Institute"/>
            <consortium name="Mycorrhizal Genomics Consortium"/>
            <person name="Kohler A."/>
            <person name="Kuo A."/>
            <person name="Nagy L.G."/>
            <person name="Floudas D."/>
            <person name="Copeland A."/>
            <person name="Barry K.W."/>
            <person name="Cichocki N."/>
            <person name="Veneault-Fourrey C."/>
            <person name="LaButti K."/>
            <person name="Lindquist E.A."/>
            <person name="Lipzen A."/>
            <person name="Lundell T."/>
            <person name="Morin E."/>
            <person name="Murat C."/>
            <person name="Riley R."/>
            <person name="Ohm R."/>
            <person name="Sun H."/>
            <person name="Tunlid A."/>
            <person name="Henrissat B."/>
            <person name="Grigoriev I.V."/>
            <person name="Hibbett D.S."/>
            <person name="Martin F."/>
        </authorList>
    </citation>
    <scope>NUCLEOTIDE SEQUENCE [LARGE SCALE GENOMIC DNA]</scope>
    <source>
        <strain evidence="2 3">Koide BX008</strain>
    </source>
</reference>
<dbReference type="InterPro" id="IPR036322">
    <property type="entry name" value="WD40_repeat_dom_sf"/>
</dbReference>
<keyword evidence="3" id="KW-1185">Reference proteome</keyword>
<dbReference type="SUPFAM" id="SSF50978">
    <property type="entry name" value="WD40 repeat-like"/>
    <property type="match status" value="1"/>
</dbReference>
<sequence length="517" mass="57458">MIVNPNQAPLINLYDDNLISILAYLAPPDLISIRKTCKRLHGITNARIVWTRACMKCISHGYPFQNVSLESMSILDLEKSSHNAHRLGQKWLSSNLEPRFSREFPDISSAAIVDVRFVPGHGDKWIVTISKSVWSVLALWDISDLRSHTWFSKPTKWSPKGGVFKSFCLNSDPTSVATLAIGLLHNGTEMLYILSIVEVDGSVKFETITSFPTGFSPVALDGDLIALSDQESQVVIWNWRTHEHATLCIGENDESDGWKQNGCSQVLFSRSSNTTLVVREQSIHLFPFPELKSIEQDPLTYIEIAFHHFGWIAGISVTMADSPRDSLGHNLPSFSIVLRRKGSNPWSSDVHSIEHYTILPDPTYDHEHFMSLPEPPPSAPGSDCKSFRNPPYIFPPVLQSQIPNLRGSLSNIVRSMNIALGRNGTAVWISPRDRAAAGLLGSDDEYAAHLLSPISRCDERLMAAVFQGPLLHQNEQVMFKGTVFSNDGNNWTAMAYDEDRGRIVVGSSSGNLAVILL</sequence>
<protein>
    <recommendedName>
        <fullName evidence="1">F-box domain-containing protein</fullName>
    </recommendedName>
</protein>
<name>A0A0C2WST0_AMAMK</name>
<accession>A0A0C2WST0</accession>
<gene>
    <name evidence="2" type="ORF">M378DRAFT_168810</name>
</gene>
<dbReference type="AlphaFoldDB" id="A0A0C2WST0"/>
<dbReference type="InterPro" id="IPR001810">
    <property type="entry name" value="F-box_dom"/>
</dbReference>
<feature type="domain" description="F-box" evidence="1">
    <location>
        <begin position="7"/>
        <end position="53"/>
    </location>
</feature>
<dbReference type="HOGENOM" id="CLU_027585_0_0_1"/>
<evidence type="ECO:0000313" key="3">
    <source>
        <dbReference type="Proteomes" id="UP000054549"/>
    </source>
</evidence>
<proteinExistence type="predicted"/>
<dbReference type="PROSITE" id="PS50181">
    <property type="entry name" value="FBOX"/>
    <property type="match status" value="1"/>
</dbReference>